<reference evidence="1" key="1">
    <citation type="submission" date="2023-02" db="EMBL/GenBank/DDBJ databases">
        <title>Genome sequence of Hyphococcus flavus.</title>
        <authorList>
            <person name="Rong J.-C."/>
            <person name="Zhao Q."/>
            <person name="Yi M."/>
            <person name="Wu J.-Y."/>
        </authorList>
    </citation>
    <scope>NUCLEOTIDE SEQUENCE</scope>
    <source>
        <strain evidence="1">MCCC 1K03223</strain>
    </source>
</reference>
<sequence>MPFNFSNMISRKRAHLRTSLDGVNGFTGRGEISVAIWNTGTCILTVLLRGVAGRNADIFANETRLGSIRLVDGRAAAKIKLENDPNASALLQASSIEIKQNGDVILSGKLHQNNASRAVFTVLRDKLAFNQKRGEKSGV</sequence>
<name>A0AAF0CFT5_9PROT</name>
<dbReference type="Proteomes" id="UP001214043">
    <property type="component" value="Chromosome"/>
</dbReference>
<keyword evidence="2" id="KW-1185">Reference proteome</keyword>
<organism evidence="1 2">
    <name type="scientific">Hyphococcus flavus</name>
    <dbReference type="NCBI Taxonomy" id="1866326"/>
    <lineage>
        <taxon>Bacteria</taxon>
        <taxon>Pseudomonadati</taxon>
        <taxon>Pseudomonadota</taxon>
        <taxon>Alphaproteobacteria</taxon>
        <taxon>Parvularculales</taxon>
        <taxon>Parvularculaceae</taxon>
        <taxon>Hyphococcus</taxon>
    </lineage>
</organism>
<evidence type="ECO:0000313" key="2">
    <source>
        <dbReference type="Proteomes" id="UP001214043"/>
    </source>
</evidence>
<accession>A0AAF0CFT5</accession>
<dbReference type="RefSeq" id="WP_274493611.1">
    <property type="nucleotide sequence ID" value="NZ_CP118166.1"/>
</dbReference>
<dbReference type="AlphaFoldDB" id="A0AAF0CFT5"/>
<evidence type="ECO:0000313" key="1">
    <source>
        <dbReference type="EMBL" id="WDI31724.1"/>
    </source>
</evidence>
<proteinExistence type="predicted"/>
<protein>
    <submittedName>
        <fullName evidence="1">Uncharacterized protein</fullName>
    </submittedName>
</protein>
<dbReference type="EMBL" id="CP118166">
    <property type="protein sequence ID" value="WDI31724.1"/>
    <property type="molecule type" value="Genomic_DNA"/>
</dbReference>
<gene>
    <name evidence="1" type="ORF">PUV54_00790</name>
</gene>
<dbReference type="KEGG" id="hfl:PUV54_00790"/>